<accession>A0A397A5J8</accession>
<dbReference type="Proteomes" id="UP000265427">
    <property type="component" value="Unassembled WGS sequence"/>
</dbReference>
<organism evidence="1 2">
    <name type="scientific">Aphanomyces astaci</name>
    <name type="common">Crayfish plague agent</name>
    <dbReference type="NCBI Taxonomy" id="112090"/>
    <lineage>
        <taxon>Eukaryota</taxon>
        <taxon>Sar</taxon>
        <taxon>Stramenopiles</taxon>
        <taxon>Oomycota</taxon>
        <taxon>Saprolegniomycetes</taxon>
        <taxon>Saprolegniales</taxon>
        <taxon>Verrucalvaceae</taxon>
        <taxon>Aphanomyces</taxon>
    </lineage>
</organism>
<proteinExistence type="predicted"/>
<evidence type="ECO:0000313" key="1">
    <source>
        <dbReference type="EMBL" id="RHY00929.1"/>
    </source>
</evidence>
<sequence length="116" mass="13704">MPFKVKVQQHGYVNSDRKAAMAQFHASGIDNELQFCRDIGLKYSTWQGWRRKKSDIMASQRNGRKATLGGQGRTTIIPFTEPLLAYMREQRDNNKHVRVFHMMQWVRRNHKPWLTS</sequence>
<comment type="caution">
    <text evidence="1">The sequence shown here is derived from an EMBL/GenBank/DDBJ whole genome shotgun (WGS) entry which is preliminary data.</text>
</comment>
<reference evidence="1 2" key="1">
    <citation type="submission" date="2018-08" db="EMBL/GenBank/DDBJ databases">
        <title>Aphanomyces genome sequencing and annotation.</title>
        <authorList>
            <person name="Minardi D."/>
            <person name="Oidtmann B."/>
            <person name="Van Der Giezen M."/>
            <person name="Studholme D.J."/>
        </authorList>
    </citation>
    <scope>NUCLEOTIDE SEQUENCE [LARGE SCALE GENOMIC DNA]</scope>
    <source>
        <strain evidence="1 2">Kv</strain>
    </source>
</reference>
<gene>
    <name evidence="1" type="ORF">DYB36_012915</name>
</gene>
<dbReference type="AlphaFoldDB" id="A0A397A5J8"/>
<dbReference type="EMBL" id="QUSZ01008104">
    <property type="protein sequence ID" value="RHY00929.1"/>
    <property type="molecule type" value="Genomic_DNA"/>
</dbReference>
<name>A0A397A5J8_APHAT</name>
<protein>
    <recommendedName>
        <fullName evidence="3">HTH CENPB-type domain-containing protein</fullName>
    </recommendedName>
</protein>
<evidence type="ECO:0000313" key="2">
    <source>
        <dbReference type="Proteomes" id="UP000265427"/>
    </source>
</evidence>
<evidence type="ECO:0008006" key="3">
    <source>
        <dbReference type="Google" id="ProtNLM"/>
    </source>
</evidence>